<comment type="caution">
    <text evidence="3">The sequence shown here is derived from an EMBL/GenBank/DDBJ whole genome shotgun (WGS) entry which is preliminary data.</text>
</comment>
<dbReference type="Proteomes" id="UP000649617">
    <property type="component" value="Unassembled WGS sequence"/>
</dbReference>
<keyword evidence="2" id="KW-1133">Transmembrane helix</keyword>
<accession>A0A812LJY4</accession>
<keyword evidence="2" id="KW-0472">Membrane</keyword>
<gene>
    <name evidence="3" type="ORF">SPIL2461_LOCUS4424</name>
</gene>
<dbReference type="AlphaFoldDB" id="A0A812LJY4"/>
<feature type="transmembrane region" description="Helical" evidence="2">
    <location>
        <begin position="395"/>
        <end position="417"/>
    </location>
</feature>
<name>A0A812LJY4_SYMPI</name>
<protein>
    <submittedName>
        <fullName evidence="3">Uncharacterized protein</fullName>
    </submittedName>
</protein>
<dbReference type="EMBL" id="CAJNIZ010005803">
    <property type="protein sequence ID" value="CAE7244713.1"/>
    <property type="molecule type" value="Genomic_DNA"/>
</dbReference>
<feature type="transmembrane region" description="Helical" evidence="2">
    <location>
        <begin position="246"/>
        <end position="269"/>
    </location>
</feature>
<reference evidence="3" key="1">
    <citation type="submission" date="2021-02" db="EMBL/GenBank/DDBJ databases">
        <authorList>
            <person name="Dougan E. K."/>
            <person name="Rhodes N."/>
            <person name="Thang M."/>
            <person name="Chan C."/>
        </authorList>
    </citation>
    <scope>NUCLEOTIDE SEQUENCE</scope>
</reference>
<feature type="non-terminal residue" evidence="3">
    <location>
        <position position="681"/>
    </location>
</feature>
<feature type="compositionally biased region" description="Polar residues" evidence="1">
    <location>
        <begin position="1"/>
        <end position="10"/>
    </location>
</feature>
<evidence type="ECO:0000313" key="3">
    <source>
        <dbReference type="EMBL" id="CAE7244713.1"/>
    </source>
</evidence>
<keyword evidence="4" id="KW-1185">Reference proteome</keyword>
<feature type="transmembrane region" description="Helical" evidence="2">
    <location>
        <begin position="306"/>
        <end position="324"/>
    </location>
</feature>
<feature type="transmembrane region" description="Helical" evidence="2">
    <location>
        <begin position="638"/>
        <end position="657"/>
    </location>
</feature>
<dbReference type="OrthoDB" id="444414at2759"/>
<feature type="transmembrane region" description="Helical" evidence="2">
    <location>
        <begin position="336"/>
        <end position="357"/>
    </location>
</feature>
<evidence type="ECO:0000256" key="2">
    <source>
        <dbReference type="SAM" id="Phobius"/>
    </source>
</evidence>
<feature type="transmembrane region" description="Helical" evidence="2">
    <location>
        <begin position="207"/>
        <end position="234"/>
    </location>
</feature>
<evidence type="ECO:0000256" key="1">
    <source>
        <dbReference type="SAM" id="MobiDB-lite"/>
    </source>
</evidence>
<feature type="region of interest" description="Disordered" evidence="1">
    <location>
        <begin position="1"/>
        <end position="28"/>
    </location>
</feature>
<organism evidence="3 4">
    <name type="scientific">Symbiodinium pilosum</name>
    <name type="common">Dinoflagellate</name>
    <dbReference type="NCBI Taxonomy" id="2952"/>
    <lineage>
        <taxon>Eukaryota</taxon>
        <taxon>Sar</taxon>
        <taxon>Alveolata</taxon>
        <taxon>Dinophyceae</taxon>
        <taxon>Suessiales</taxon>
        <taxon>Symbiodiniaceae</taxon>
        <taxon>Symbiodinium</taxon>
    </lineage>
</organism>
<evidence type="ECO:0000313" key="4">
    <source>
        <dbReference type="Proteomes" id="UP000649617"/>
    </source>
</evidence>
<feature type="transmembrane region" description="Helical" evidence="2">
    <location>
        <begin position="443"/>
        <end position="464"/>
    </location>
</feature>
<feature type="region of interest" description="Disordered" evidence="1">
    <location>
        <begin position="57"/>
        <end position="81"/>
    </location>
</feature>
<feature type="transmembrane region" description="Helical" evidence="2">
    <location>
        <begin position="550"/>
        <end position="576"/>
    </location>
</feature>
<proteinExistence type="predicted"/>
<sequence length="681" mass="73606">VAVAQENHSYTARIPGKSPASSMAESSKARFPPLTKLRLIVLISLLTCGRAIREGRQRLTGNDGDEPAANTSSDAEPASEVIDEAKKEIEKELEGPQRDETKCKPVHLTLQGGHRPGVFFYSGSSGGVVVWPASKYGQFGLALGSNRDMQLHTLGDKDVSKDSETSIVLHWASLVRGDKDYPVELDCDDSFPGRILTTATTRMSVGVALMFVPVLLLFVSWCSSSMIVFAFDALSCGPLGRCETKVGLAVFIMPCFFCRLCGVCSWSVLAAVPPGPEPRDENAPQAYAVPRLDQGWLIRATDRRCIRTGVVVAFAAALTCTLYFQAYASQVRRVELAMLYCMAFCQLGLGLAVTWGLRASRHVLLVADGATCPEDVRKSLPAEFRMIACILGPRALLTILVGMGVLCAGLAVGVQFVRETVVDGIYVALWDIRYDMYNDRYSYLLGTCFACEGVLFIMTVTFLLEATIAARVVEAHVSKVKTGLDMTVADPGSLKNTCHECGKLANEVLPELAKISGPLLCVATLKAAFHFACVVLALSRAAKAPANPSFLLVLGLKLACSLLDLLVGPLCLFLPARVSDAFADLLDTLNKLRVKPVKEGCDAEVDREIRLIRSFVQDANRGNGLGFVLFGTVVDKRMIISVAAKILAVSSVIVTLLREVYKAGKEETEAEELLMGDGQVF</sequence>
<keyword evidence="2" id="KW-0812">Transmembrane</keyword>